<evidence type="ECO:0000313" key="8">
    <source>
        <dbReference type="EMBL" id="ANP73455.1"/>
    </source>
</evidence>
<feature type="region of interest" description="Disordered" evidence="5">
    <location>
        <begin position="1"/>
        <end position="23"/>
    </location>
</feature>
<dbReference type="STRING" id="670052.PA27867_2507"/>
<keyword evidence="4 6" id="KW-0472">Membrane</keyword>
<feature type="transmembrane region" description="Helical" evidence="6">
    <location>
        <begin position="162"/>
        <end position="182"/>
    </location>
</feature>
<reference evidence="8 9" key="1">
    <citation type="submission" date="2016-06" db="EMBL/GenBank/DDBJ databases">
        <title>Genome sequencing of Cryobacterium arcticum PAMC 27867.</title>
        <authorList>
            <person name="Lee J."/>
            <person name="Kim O.-S."/>
        </authorList>
    </citation>
    <scope>NUCLEOTIDE SEQUENCE [LARGE SCALE GENOMIC DNA]</scope>
    <source>
        <strain evidence="8 9">PAMC 27867</strain>
    </source>
</reference>
<dbReference type="PROSITE" id="PS50850">
    <property type="entry name" value="MFS"/>
    <property type="match status" value="1"/>
</dbReference>
<accession>A0A1B1BLF5</accession>
<dbReference type="PANTHER" id="PTHR23514">
    <property type="entry name" value="BYPASS OF STOP CODON PROTEIN 6"/>
    <property type="match status" value="1"/>
</dbReference>
<dbReference type="Gene3D" id="1.20.1250.20">
    <property type="entry name" value="MFS general substrate transporter like domains"/>
    <property type="match status" value="2"/>
</dbReference>
<feature type="domain" description="Major facilitator superfamily (MFS) profile" evidence="7">
    <location>
        <begin position="34"/>
        <end position="418"/>
    </location>
</feature>
<dbReference type="InterPro" id="IPR051788">
    <property type="entry name" value="MFS_Transporter"/>
</dbReference>
<dbReference type="Pfam" id="PF07690">
    <property type="entry name" value="MFS_1"/>
    <property type="match status" value="2"/>
</dbReference>
<dbReference type="SUPFAM" id="SSF103473">
    <property type="entry name" value="MFS general substrate transporter"/>
    <property type="match status" value="1"/>
</dbReference>
<evidence type="ECO:0000313" key="9">
    <source>
        <dbReference type="Proteomes" id="UP000092582"/>
    </source>
</evidence>
<feature type="transmembrane region" description="Helical" evidence="6">
    <location>
        <begin position="274"/>
        <end position="294"/>
    </location>
</feature>
<feature type="transmembrane region" description="Helical" evidence="6">
    <location>
        <begin position="36"/>
        <end position="58"/>
    </location>
</feature>
<dbReference type="InterPro" id="IPR020846">
    <property type="entry name" value="MFS_dom"/>
</dbReference>
<keyword evidence="9" id="KW-1185">Reference proteome</keyword>
<gene>
    <name evidence="8" type="ORF">PA27867_2507</name>
</gene>
<feature type="transmembrane region" description="Helical" evidence="6">
    <location>
        <begin position="121"/>
        <end position="141"/>
    </location>
</feature>
<keyword evidence="3 6" id="KW-1133">Transmembrane helix</keyword>
<feature type="transmembrane region" description="Helical" evidence="6">
    <location>
        <begin position="70"/>
        <end position="92"/>
    </location>
</feature>
<evidence type="ECO:0000256" key="3">
    <source>
        <dbReference type="ARBA" id="ARBA00022989"/>
    </source>
</evidence>
<dbReference type="PATRIC" id="fig|670052.7.peg.2576"/>
<dbReference type="Proteomes" id="UP000092582">
    <property type="component" value="Chromosome 1"/>
</dbReference>
<dbReference type="AlphaFoldDB" id="A0A1B1BLF5"/>
<feature type="transmembrane region" description="Helical" evidence="6">
    <location>
        <begin position="188"/>
        <end position="205"/>
    </location>
</feature>
<organism evidence="8 9">
    <name type="scientific">Cryobacterium arcticum</name>
    <dbReference type="NCBI Taxonomy" id="670052"/>
    <lineage>
        <taxon>Bacteria</taxon>
        <taxon>Bacillati</taxon>
        <taxon>Actinomycetota</taxon>
        <taxon>Actinomycetes</taxon>
        <taxon>Micrococcales</taxon>
        <taxon>Microbacteriaceae</taxon>
        <taxon>Cryobacterium</taxon>
    </lineage>
</organism>
<evidence type="ECO:0000256" key="4">
    <source>
        <dbReference type="ARBA" id="ARBA00023136"/>
    </source>
</evidence>
<feature type="transmembrane region" description="Helical" evidence="6">
    <location>
        <begin position="331"/>
        <end position="353"/>
    </location>
</feature>
<feature type="compositionally biased region" description="Polar residues" evidence="5">
    <location>
        <begin position="1"/>
        <end position="12"/>
    </location>
</feature>
<keyword evidence="2 6" id="KW-0812">Transmembrane</keyword>
<dbReference type="InterPro" id="IPR036259">
    <property type="entry name" value="MFS_trans_sf"/>
</dbReference>
<name>A0A1B1BLF5_9MICO</name>
<dbReference type="GO" id="GO:0022857">
    <property type="term" value="F:transmembrane transporter activity"/>
    <property type="evidence" value="ECO:0007669"/>
    <property type="project" value="InterPro"/>
</dbReference>
<sequence length="436" mass="44631">MPRTGFATSTGKTPDAMTPPARSSIRPAVEVRRARVAVAVLFFTNGALFANLIPRYPAIKSELGLSNAEFGLAVAAFPLGALIAGLAAGMLIRRFRSSRVAIASTILTSVGLIVAGIAPSWIALAAGIFLAGAMDSITDVAQNSHGLRVQRLYKRSILNSFHAVWSIGAVTGGLLGAAAAQLDVPRGTHLVVSAVTFSLFALYTYRFLLAGPEPLEPEAAAPIATTVPTRSPARLGKWLVLGALVVIAASGAVVEDAGASWSAIYLTDTLETSALVAGLGFIALQGMQFIGRMLGDGLVDRFGQRAVARAGGAIVFLGMGSALAFPSIPGTIVGFGLAGLGVATLIPAAMHAADELPGFRAGTGLTIVAWLLRLGFLVSPPIVGAIADLTALRYGLLVVPLAGLLVVLFAPVLATRVRPGAADVAPSDEPELTSAS</sequence>
<evidence type="ECO:0000256" key="6">
    <source>
        <dbReference type="SAM" id="Phobius"/>
    </source>
</evidence>
<dbReference type="EMBL" id="CP016282">
    <property type="protein sequence ID" value="ANP73455.1"/>
    <property type="molecule type" value="Genomic_DNA"/>
</dbReference>
<protein>
    <submittedName>
        <fullName evidence="8">Fucose permease</fullName>
    </submittedName>
</protein>
<feature type="transmembrane region" description="Helical" evidence="6">
    <location>
        <begin position="306"/>
        <end position="325"/>
    </location>
</feature>
<feature type="transmembrane region" description="Helical" evidence="6">
    <location>
        <begin position="238"/>
        <end position="254"/>
    </location>
</feature>
<comment type="subcellular location">
    <subcellularLocation>
        <location evidence="1">Cell membrane</location>
        <topology evidence="1">Multi-pass membrane protein</topology>
    </subcellularLocation>
</comment>
<evidence type="ECO:0000259" key="7">
    <source>
        <dbReference type="PROSITE" id="PS50850"/>
    </source>
</evidence>
<dbReference type="InterPro" id="IPR011701">
    <property type="entry name" value="MFS"/>
</dbReference>
<feature type="transmembrane region" description="Helical" evidence="6">
    <location>
        <begin position="392"/>
        <end position="414"/>
    </location>
</feature>
<evidence type="ECO:0000256" key="2">
    <source>
        <dbReference type="ARBA" id="ARBA00022692"/>
    </source>
</evidence>
<feature type="transmembrane region" description="Helical" evidence="6">
    <location>
        <begin position="365"/>
        <end position="386"/>
    </location>
</feature>
<dbReference type="KEGG" id="cart:PA27867_2507"/>
<evidence type="ECO:0000256" key="5">
    <source>
        <dbReference type="SAM" id="MobiDB-lite"/>
    </source>
</evidence>
<evidence type="ECO:0000256" key="1">
    <source>
        <dbReference type="ARBA" id="ARBA00004651"/>
    </source>
</evidence>
<dbReference type="PANTHER" id="PTHR23514:SF13">
    <property type="entry name" value="INNER MEMBRANE PROTEIN YBJJ"/>
    <property type="match status" value="1"/>
</dbReference>
<dbReference type="CDD" id="cd17393">
    <property type="entry name" value="MFS_MosC_like"/>
    <property type="match status" value="1"/>
</dbReference>
<proteinExistence type="predicted"/>
<dbReference type="GO" id="GO:0005886">
    <property type="term" value="C:plasma membrane"/>
    <property type="evidence" value="ECO:0007669"/>
    <property type="project" value="UniProtKB-SubCell"/>
</dbReference>